<dbReference type="SUPFAM" id="SSF101498">
    <property type="entry name" value="Anti-sigma factor FlgM"/>
    <property type="match status" value="1"/>
</dbReference>
<reference evidence="2 3" key="1">
    <citation type="submission" date="2019-03" db="EMBL/GenBank/DDBJ databases">
        <title>Genomic Encyclopedia of Archaeal and Bacterial Type Strains, Phase II (KMG-II): from individual species to whole genera.</title>
        <authorList>
            <person name="Goeker M."/>
        </authorList>
    </citation>
    <scope>NUCLEOTIDE SEQUENCE [LARGE SCALE GENOMIC DNA]</scope>
    <source>
        <strain evidence="2 3">DSM 24425</strain>
    </source>
</reference>
<proteinExistence type="predicted"/>
<dbReference type="RefSeq" id="WP_132525221.1">
    <property type="nucleotide sequence ID" value="NZ_SMFV01000001.1"/>
</dbReference>
<sequence>MRIDRISPEFLAAINEEIGQLKRARKGSSDSLPDGETEGVMVTLSEELSSQIEELQPPPREKVEEIKRALAEGTYSIDVHRISEAILKDILGE</sequence>
<keyword evidence="2" id="KW-0969">Cilium</keyword>
<accession>A0A4R1GPY1</accession>
<keyword evidence="2" id="KW-0282">Flagellum</keyword>
<evidence type="ECO:0000313" key="2">
    <source>
        <dbReference type="EMBL" id="TCK06562.1"/>
    </source>
</evidence>
<protein>
    <submittedName>
        <fullName evidence="2">Negative regulator of flagellin synthesis FlgM</fullName>
    </submittedName>
</protein>
<dbReference type="AlphaFoldDB" id="A0A4R1GPY1"/>
<evidence type="ECO:0000313" key="3">
    <source>
        <dbReference type="Proteomes" id="UP000295777"/>
    </source>
</evidence>
<dbReference type="Proteomes" id="UP000295777">
    <property type="component" value="Unassembled WGS sequence"/>
</dbReference>
<dbReference type="OrthoDB" id="15397at2"/>
<gene>
    <name evidence="2" type="ORF">CLV27_0364</name>
</gene>
<keyword evidence="2" id="KW-0966">Cell projection</keyword>
<evidence type="ECO:0000259" key="1">
    <source>
        <dbReference type="Pfam" id="PF04316"/>
    </source>
</evidence>
<name>A0A4R1GPY1_9BACT</name>
<dbReference type="Pfam" id="PF04316">
    <property type="entry name" value="FlgM"/>
    <property type="match status" value="1"/>
</dbReference>
<dbReference type="InterPro" id="IPR031316">
    <property type="entry name" value="FlgM_C"/>
</dbReference>
<feature type="domain" description="Anti-sigma-28 factor FlgM C-terminal" evidence="1">
    <location>
        <begin position="42"/>
        <end position="88"/>
    </location>
</feature>
<organism evidence="2 3">
    <name type="scientific">Phorcysia thermohydrogeniphila</name>
    <dbReference type="NCBI Taxonomy" id="936138"/>
    <lineage>
        <taxon>Bacteria</taxon>
        <taxon>Pseudomonadati</taxon>
        <taxon>Aquificota</taxon>
        <taxon>Aquificia</taxon>
        <taxon>Desulfurobacteriales</taxon>
        <taxon>Desulfurobacteriaceae</taxon>
        <taxon>Phorcysia</taxon>
    </lineage>
</organism>
<comment type="caution">
    <text evidence="2">The sequence shown here is derived from an EMBL/GenBank/DDBJ whole genome shotgun (WGS) entry which is preliminary data.</text>
</comment>
<dbReference type="InterPro" id="IPR035890">
    <property type="entry name" value="Anti-sigma-28_factor_FlgM_sf"/>
</dbReference>
<dbReference type="EMBL" id="SMFV01000001">
    <property type="protein sequence ID" value="TCK06562.1"/>
    <property type="molecule type" value="Genomic_DNA"/>
</dbReference>
<keyword evidence="3" id="KW-1185">Reference proteome</keyword>